<evidence type="ECO:0000313" key="9">
    <source>
        <dbReference type="EMBL" id="HIU20961.1"/>
    </source>
</evidence>
<evidence type="ECO:0000256" key="1">
    <source>
        <dbReference type="ARBA" id="ARBA00022448"/>
    </source>
</evidence>
<feature type="domain" description="ABC transporter" evidence="8">
    <location>
        <begin position="6"/>
        <end position="255"/>
    </location>
</feature>
<evidence type="ECO:0000256" key="2">
    <source>
        <dbReference type="ARBA" id="ARBA00022475"/>
    </source>
</evidence>
<dbReference type="SMART" id="SM00382">
    <property type="entry name" value="AAA"/>
    <property type="match status" value="1"/>
</dbReference>
<feature type="region of interest" description="Disordered" evidence="7">
    <location>
        <begin position="476"/>
        <end position="525"/>
    </location>
</feature>
<dbReference type="Gene3D" id="2.40.50.100">
    <property type="match status" value="1"/>
</dbReference>
<evidence type="ECO:0000256" key="6">
    <source>
        <dbReference type="ARBA" id="ARBA00023136"/>
    </source>
</evidence>
<keyword evidence="5" id="KW-1278">Translocase</keyword>
<proteinExistence type="predicted"/>
<accession>A0A9D1L1W5</accession>
<comment type="caution">
    <text evidence="9">The sequence shown here is derived from an EMBL/GenBank/DDBJ whole genome shotgun (WGS) entry which is preliminary data.</text>
</comment>
<dbReference type="EMBL" id="DVMN01000030">
    <property type="protein sequence ID" value="HIU20961.1"/>
    <property type="molecule type" value="Genomic_DNA"/>
</dbReference>
<dbReference type="GO" id="GO:0043190">
    <property type="term" value="C:ATP-binding cassette (ABC) transporter complex"/>
    <property type="evidence" value="ECO:0007669"/>
    <property type="project" value="InterPro"/>
</dbReference>
<reference evidence="9" key="1">
    <citation type="submission" date="2020-10" db="EMBL/GenBank/DDBJ databases">
        <authorList>
            <person name="Gilroy R."/>
        </authorList>
    </citation>
    <scope>NUCLEOTIDE SEQUENCE</scope>
    <source>
        <strain evidence="9">1063</strain>
    </source>
</reference>
<evidence type="ECO:0000256" key="7">
    <source>
        <dbReference type="SAM" id="MobiDB-lite"/>
    </source>
</evidence>
<evidence type="ECO:0000256" key="3">
    <source>
        <dbReference type="ARBA" id="ARBA00022741"/>
    </source>
</evidence>
<dbReference type="Pfam" id="PF08402">
    <property type="entry name" value="TOBE_2"/>
    <property type="match status" value="1"/>
</dbReference>
<organism evidence="9 10">
    <name type="scientific">Candidatus Limadaptatus stercorigallinarum</name>
    <dbReference type="NCBI Taxonomy" id="2840845"/>
    <lineage>
        <taxon>Bacteria</taxon>
        <taxon>Bacillati</taxon>
        <taxon>Bacillota</taxon>
        <taxon>Clostridia</taxon>
        <taxon>Eubacteriales</taxon>
        <taxon>Candidatus Limadaptatus</taxon>
    </lineage>
</organism>
<dbReference type="GO" id="GO:0005524">
    <property type="term" value="F:ATP binding"/>
    <property type="evidence" value="ECO:0007669"/>
    <property type="project" value="UniProtKB-KW"/>
</dbReference>
<dbReference type="InterPro" id="IPR008995">
    <property type="entry name" value="Mo/tungstate-bd_C_term_dom"/>
</dbReference>
<keyword evidence="3" id="KW-0547">Nucleotide-binding</keyword>
<dbReference type="PROSITE" id="PS50893">
    <property type="entry name" value="ABC_TRANSPORTER_2"/>
    <property type="match status" value="1"/>
</dbReference>
<dbReference type="CDD" id="cd03300">
    <property type="entry name" value="ABC_PotA_N"/>
    <property type="match status" value="1"/>
</dbReference>
<dbReference type="GO" id="GO:0015594">
    <property type="term" value="F:ABC-type putrescine transporter activity"/>
    <property type="evidence" value="ECO:0007669"/>
    <property type="project" value="InterPro"/>
</dbReference>
<name>A0A9D1L1W5_9FIRM</name>
<dbReference type="PROSITE" id="PS00211">
    <property type="entry name" value="ABC_TRANSPORTER_1"/>
    <property type="match status" value="1"/>
</dbReference>
<dbReference type="PANTHER" id="PTHR42781">
    <property type="entry name" value="SPERMIDINE/PUTRESCINE IMPORT ATP-BINDING PROTEIN POTA"/>
    <property type="match status" value="1"/>
</dbReference>
<keyword evidence="6" id="KW-0472">Membrane</keyword>
<reference evidence="9" key="2">
    <citation type="journal article" date="2021" name="PeerJ">
        <title>Extensive microbial diversity within the chicken gut microbiome revealed by metagenomics and culture.</title>
        <authorList>
            <person name="Gilroy R."/>
            <person name="Ravi A."/>
            <person name="Getino M."/>
            <person name="Pursley I."/>
            <person name="Horton D.L."/>
            <person name="Alikhan N.F."/>
            <person name="Baker D."/>
            <person name="Gharbi K."/>
            <person name="Hall N."/>
            <person name="Watson M."/>
            <person name="Adriaenssens E.M."/>
            <person name="Foster-Nyarko E."/>
            <person name="Jarju S."/>
            <person name="Secka A."/>
            <person name="Antonio M."/>
            <person name="Oren A."/>
            <person name="Chaudhuri R.R."/>
            <person name="La Ragione R."/>
            <person name="Hildebrand F."/>
            <person name="Pallen M.J."/>
        </authorList>
    </citation>
    <scope>NUCLEOTIDE SEQUENCE</scope>
    <source>
        <strain evidence="9">1063</strain>
    </source>
</reference>
<keyword evidence="2" id="KW-1003">Cell membrane</keyword>
<dbReference type="SUPFAM" id="SSF52540">
    <property type="entry name" value="P-loop containing nucleoside triphosphate hydrolases"/>
    <property type="match status" value="1"/>
</dbReference>
<dbReference type="InterPro" id="IPR050093">
    <property type="entry name" value="ABC_SmlMolc_Importer"/>
</dbReference>
<dbReference type="InterPro" id="IPR017879">
    <property type="entry name" value="PotA_ATP-bd"/>
</dbReference>
<dbReference type="GO" id="GO:0016887">
    <property type="term" value="F:ATP hydrolysis activity"/>
    <property type="evidence" value="ECO:0007669"/>
    <property type="project" value="InterPro"/>
</dbReference>
<dbReference type="InterPro" id="IPR003439">
    <property type="entry name" value="ABC_transporter-like_ATP-bd"/>
</dbReference>
<evidence type="ECO:0000256" key="5">
    <source>
        <dbReference type="ARBA" id="ARBA00022967"/>
    </source>
</evidence>
<protein>
    <submittedName>
        <fullName evidence="9">ABC transporter ATP-binding protein</fullName>
    </submittedName>
</protein>
<gene>
    <name evidence="9" type="ORF">IAD51_01810</name>
</gene>
<dbReference type="Pfam" id="PF00005">
    <property type="entry name" value="ABC_tran"/>
    <property type="match status" value="1"/>
</dbReference>
<evidence type="ECO:0000259" key="8">
    <source>
        <dbReference type="PROSITE" id="PS50893"/>
    </source>
</evidence>
<dbReference type="FunFam" id="3.40.50.300:FF:000133">
    <property type="entry name" value="Spermidine/putrescine import ATP-binding protein PotA"/>
    <property type="match status" value="1"/>
</dbReference>
<dbReference type="Proteomes" id="UP000824088">
    <property type="component" value="Unassembled WGS sequence"/>
</dbReference>
<dbReference type="InterPro" id="IPR017871">
    <property type="entry name" value="ABC_transporter-like_CS"/>
</dbReference>
<sequence>MSDNIIEIRNVTKTYGAKDAVKNASLNIRRGEFVTLLGPSGCGKTTTLRMIAGFEMPTSGQIIFDGEDITNTPPHLRRVNTVFQKYALFPHLNVFNNIAFGLKMKLIPNGTKRNRKGEEVQLFRKYTKAEIKAKVDNALKMVDLEDYGHRNVSSLSGGQQQRVAIARAIVNEPEVLLLDEPLGALDLKMRKDMQLELMDMHKRLGITFVYVTHDQEEALTMSDKIVVMRDGVIQQIATPEMIYDEPANAFVADFIGESNILSGVMLEDYKVEFADTVFECVDKGFKKNEPIDVIIRPEDLKIRDKDDKKTILTATVVSSVFKGDHYQVTLMAGENELIAHDTATYAEGSEVGLYIKPFDLHIMHKSRVINEIDTEMAGENLVWISDGKFECNCDFEAGTPVKVSVDFDDVIITDDEEDGTIGATVVSSIYKGSYYQCIVRTDDYYDFFVDTEDDWLKGDRVGINIAPEKIIVERREVTEDGAPASAETVPEVVDQTLTEEELSAAENGAETASPEAGKNDAEVSE</sequence>
<keyword evidence="1" id="KW-0813">Transport</keyword>
<dbReference type="Gene3D" id="3.40.50.300">
    <property type="entry name" value="P-loop containing nucleotide triphosphate hydrolases"/>
    <property type="match status" value="1"/>
</dbReference>
<dbReference type="SUPFAM" id="SSF50331">
    <property type="entry name" value="MOP-like"/>
    <property type="match status" value="2"/>
</dbReference>
<evidence type="ECO:0000256" key="4">
    <source>
        <dbReference type="ARBA" id="ARBA00022840"/>
    </source>
</evidence>
<dbReference type="InterPro" id="IPR003593">
    <property type="entry name" value="AAA+_ATPase"/>
</dbReference>
<dbReference type="InterPro" id="IPR027417">
    <property type="entry name" value="P-loop_NTPase"/>
</dbReference>
<dbReference type="InterPro" id="IPR013611">
    <property type="entry name" value="Transp-assoc_OB_typ2"/>
</dbReference>
<dbReference type="AlphaFoldDB" id="A0A9D1L1W5"/>
<dbReference type="PANTHER" id="PTHR42781:SF4">
    <property type="entry name" value="SPERMIDINE_PUTRESCINE IMPORT ATP-BINDING PROTEIN POTA"/>
    <property type="match status" value="1"/>
</dbReference>
<evidence type="ECO:0000313" key="10">
    <source>
        <dbReference type="Proteomes" id="UP000824088"/>
    </source>
</evidence>
<keyword evidence="4 9" id="KW-0067">ATP-binding</keyword>